<sequence length="389" mass="40194">MGSGRAWSGAAFVPFDRDDPVLVAAAWSRLVEPGDRAAGEVVAALGAAPALELVLGGEHLGEPHLDAAVERWRTRVGELDPARDVELIRTLGGIVLHRGDPRWPASLFDLGGAEPHCLWVRGDPSLLSAARVGGVAVVGARASTSYGEHVAADLVAALAAEGRVVVSGGAFGIDAVAHRVTLAAGGSTVAVMAGGLDRFYPAANGGLLRRVAREGCVVAEVPPGCTPTRFRFLTRNRLIAALAAGCVVVEAAWRSGTLSTANHAAELMRPVGAVPGPVTSAASAGCHRLIREGQAVCVGDADEVRELLGPVAASALVPEPDVGRLGDAPGLSERERRVWDALPTRRAVRLDAVARAAGFTVAETRAALGRLAARQHVVEGREGYRRSGS</sequence>
<keyword evidence="4" id="KW-1185">Reference proteome</keyword>
<dbReference type="Pfam" id="PF02481">
    <property type="entry name" value="DNA_processg_A"/>
    <property type="match status" value="1"/>
</dbReference>
<dbReference type="RefSeq" id="WP_123740807.1">
    <property type="nucleotide sequence ID" value="NZ_RKHQ01000002.1"/>
</dbReference>
<comment type="caution">
    <text evidence="3">The sequence shown here is derived from an EMBL/GenBank/DDBJ whole genome shotgun (WGS) entry which is preliminary data.</text>
</comment>
<reference evidence="3 4" key="1">
    <citation type="submission" date="2018-11" db="EMBL/GenBank/DDBJ databases">
        <title>Sequencing the genomes of 1000 actinobacteria strains.</title>
        <authorList>
            <person name="Klenk H.-P."/>
        </authorList>
    </citation>
    <scope>NUCLEOTIDE SEQUENCE [LARGE SCALE GENOMIC DNA]</scope>
    <source>
        <strain evidence="3 4">DSM 13521</strain>
    </source>
</reference>
<comment type="similarity">
    <text evidence="1">Belongs to the DprA/Smf family.</text>
</comment>
<dbReference type="NCBIfam" id="TIGR00732">
    <property type="entry name" value="dprA"/>
    <property type="match status" value="1"/>
</dbReference>
<protein>
    <submittedName>
        <fullName evidence="3">DNA protecting protein DprA</fullName>
    </submittedName>
</protein>
<dbReference type="PANTHER" id="PTHR43022:SF1">
    <property type="entry name" value="PROTEIN SMF"/>
    <property type="match status" value="1"/>
</dbReference>
<name>A0A3N2D2E8_9MICO</name>
<feature type="domain" description="Smf/DprA SLOG" evidence="2">
    <location>
        <begin position="96"/>
        <end position="307"/>
    </location>
</feature>
<accession>A0A3N2D2E8</accession>
<dbReference type="SUPFAM" id="SSF102405">
    <property type="entry name" value="MCP/YpsA-like"/>
    <property type="match status" value="1"/>
</dbReference>
<evidence type="ECO:0000259" key="2">
    <source>
        <dbReference type="Pfam" id="PF02481"/>
    </source>
</evidence>
<dbReference type="AlphaFoldDB" id="A0A3N2D2E8"/>
<dbReference type="InterPro" id="IPR003488">
    <property type="entry name" value="DprA"/>
</dbReference>
<evidence type="ECO:0000313" key="4">
    <source>
        <dbReference type="Proteomes" id="UP000275356"/>
    </source>
</evidence>
<organism evidence="3 4">
    <name type="scientific">Salana multivorans</name>
    <dbReference type="NCBI Taxonomy" id="120377"/>
    <lineage>
        <taxon>Bacteria</taxon>
        <taxon>Bacillati</taxon>
        <taxon>Actinomycetota</taxon>
        <taxon>Actinomycetes</taxon>
        <taxon>Micrococcales</taxon>
        <taxon>Beutenbergiaceae</taxon>
        <taxon>Salana</taxon>
    </lineage>
</organism>
<proteinExistence type="inferred from homology"/>
<gene>
    <name evidence="3" type="ORF">EDD28_3360</name>
</gene>
<evidence type="ECO:0000256" key="1">
    <source>
        <dbReference type="ARBA" id="ARBA00006525"/>
    </source>
</evidence>
<dbReference type="EMBL" id="RKHQ01000002">
    <property type="protein sequence ID" value="ROR93931.1"/>
    <property type="molecule type" value="Genomic_DNA"/>
</dbReference>
<dbReference type="Gene3D" id="3.40.50.450">
    <property type="match status" value="1"/>
</dbReference>
<evidence type="ECO:0000313" key="3">
    <source>
        <dbReference type="EMBL" id="ROR93931.1"/>
    </source>
</evidence>
<dbReference type="InterPro" id="IPR057666">
    <property type="entry name" value="DrpA_SLOG"/>
</dbReference>
<dbReference type="OrthoDB" id="9785707at2"/>
<dbReference type="PANTHER" id="PTHR43022">
    <property type="entry name" value="PROTEIN SMF"/>
    <property type="match status" value="1"/>
</dbReference>
<dbReference type="Proteomes" id="UP000275356">
    <property type="component" value="Unassembled WGS sequence"/>
</dbReference>
<dbReference type="GO" id="GO:0009294">
    <property type="term" value="P:DNA-mediated transformation"/>
    <property type="evidence" value="ECO:0007669"/>
    <property type="project" value="InterPro"/>
</dbReference>